<sequence>MEEEQKEKSAANRREADERDMKSSSSEIIRSRSLEQFIFFCDVSPDDLTGVPAGGSSSDEGIWKLISPDQTVLINT</sequence>
<feature type="compositionally biased region" description="Basic and acidic residues" evidence="1">
    <location>
        <begin position="1"/>
        <end position="22"/>
    </location>
</feature>
<comment type="caution">
    <text evidence="2">The sequence shown here is derived from an EMBL/GenBank/DDBJ whole genome shotgun (WGS) entry which is preliminary data.</text>
</comment>
<evidence type="ECO:0000313" key="2">
    <source>
        <dbReference type="EMBL" id="KAG9274710.1"/>
    </source>
</evidence>
<feature type="region of interest" description="Disordered" evidence="1">
    <location>
        <begin position="1"/>
        <end position="27"/>
    </location>
</feature>
<dbReference type="EMBL" id="JAICCE010000008">
    <property type="protein sequence ID" value="KAG9274710.1"/>
    <property type="molecule type" value="Genomic_DNA"/>
</dbReference>
<accession>A0A8T2LTF2</accession>
<organism evidence="2 3">
    <name type="scientific">Astyanax mexicanus</name>
    <name type="common">Blind cave fish</name>
    <name type="synonym">Astyanax fasciatus mexicanus</name>
    <dbReference type="NCBI Taxonomy" id="7994"/>
    <lineage>
        <taxon>Eukaryota</taxon>
        <taxon>Metazoa</taxon>
        <taxon>Chordata</taxon>
        <taxon>Craniata</taxon>
        <taxon>Vertebrata</taxon>
        <taxon>Euteleostomi</taxon>
        <taxon>Actinopterygii</taxon>
        <taxon>Neopterygii</taxon>
        <taxon>Teleostei</taxon>
        <taxon>Ostariophysi</taxon>
        <taxon>Characiformes</taxon>
        <taxon>Characoidei</taxon>
        <taxon>Acestrorhamphidae</taxon>
        <taxon>Acestrorhamphinae</taxon>
        <taxon>Astyanax</taxon>
    </lineage>
</organism>
<dbReference type="Proteomes" id="UP000752171">
    <property type="component" value="Unassembled WGS sequence"/>
</dbReference>
<name>A0A8T2LTF2_ASTMX</name>
<evidence type="ECO:0000313" key="3">
    <source>
        <dbReference type="Proteomes" id="UP000752171"/>
    </source>
</evidence>
<gene>
    <name evidence="2" type="ORF">AMEX_G11751</name>
</gene>
<dbReference type="AlphaFoldDB" id="A0A8T2LTF2"/>
<reference evidence="2 3" key="1">
    <citation type="submission" date="2021-07" db="EMBL/GenBank/DDBJ databases">
        <authorList>
            <person name="Imarazene B."/>
            <person name="Zahm M."/>
            <person name="Klopp C."/>
            <person name="Cabau C."/>
            <person name="Beille S."/>
            <person name="Jouanno E."/>
            <person name="Castinel A."/>
            <person name="Lluch J."/>
            <person name="Gil L."/>
            <person name="Kuchtly C."/>
            <person name="Lopez Roques C."/>
            <person name="Donnadieu C."/>
            <person name="Parrinello H."/>
            <person name="Journot L."/>
            <person name="Du K."/>
            <person name="Schartl M."/>
            <person name="Retaux S."/>
            <person name="Guiguen Y."/>
        </authorList>
    </citation>
    <scope>NUCLEOTIDE SEQUENCE [LARGE SCALE GENOMIC DNA]</scope>
    <source>
        <strain evidence="2">Pach_M1</strain>
        <tissue evidence="2">Testis</tissue>
    </source>
</reference>
<protein>
    <submittedName>
        <fullName evidence="2">Uncharacterized protein</fullName>
    </submittedName>
</protein>
<evidence type="ECO:0000256" key="1">
    <source>
        <dbReference type="SAM" id="MobiDB-lite"/>
    </source>
</evidence>
<proteinExistence type="predicted"/>